<dbReference type="AlphaFoldDB" id="A0A317XPH3"/>
<sequence length="191" mass="21255">MSMWMLDVGWKCWGFADDWTGLPRLVGGGVERSIGPWLRSQTPLFISVIRPNQTALREDEGERVTDPRLTSPHHTAVGISACSHTQQQRQRASEQGIFSAHTQSRASGATYAPVRHYSAHLWQTDPPPLRHHNAKIPPAKLADLSHSPPFASAPASPSGSGSAFEGIVSRKMKGKPLQHFYFYFLQGEFRR</sequence>
<accession>A0A317XPH3</accession>
<gene>
    <name evidence="2" type="ORF">BCV70DRAFT_126011</name>
</gene>
<proteinExistence type="predicted"/>
<evidence type="ECO:0000313" key="3">
    <source>
        <dbReference type="Proteomes" id="UP000246740"/>
    </source>
</evidence>
<dbReference type="Proteomes" id="UP000246740">
    <property type="component" value="Unassembled WGS sequence"/>
</dbReference>
<evidence type="ECO:0000256" key="1">
    <source>
        <dbReference type="SAM" id="MobiDB-lite"/>
    </source>
</evidence>
<evidence type="ECO:0000313" key="2">
    <source>
        <dbReference type="EMBL" id="PWY99190.1"/>
    </source>
</evidence>
<dbReference type="InParanoid" id="A0A317XPH3"/>
<organism evidence="2 3">
    <name type="scientific">Testicularia cyperi</name>
    <dbReference type="NCBI Taxonomy" id="1882483"/>
    <lineage>
        <taxon>Eukaryota</taxon>
        <taxon>Fungi</taxon>
        <taxon>Dikarya</taxon>
        <taxon>Basidiomycota</taxon>
        <taxon>Ustilaginomycotina</taxon>
        <taxon>Ustilaginomycetes</taxon>
        <taxon>Ustilaginales</taxon>
        <taxon>Anthracoideaceae</taxon>
        <taxon>Testicularia</taxon>
    </lineage>
</organism>
<dbReference type="EMBL" id="KZ819196">
    <property type="protein sequence ID" value="PWY99190.1"/>
    <property type="molecule type" value="Genomic_DNA"/>
</dbReference>
<name>A0A317XPH3_9BASI</name>
<reference evidence="2 3" key="1">
    <citation type="journal article" date="2018" name="Mol. Biol. Evol.">
        <title>Broad Genomic Sampling Reveals a Smut Pathogenic Ancestry of the Fungal Clade Ustilaginomycotina.</title>
        <authorList>
            <person name="Kijpornyongpan T."/>
            <person name="Mondo S.J."/>
            <person name="Barry K."/>
            <person name="Sandor L."/>
            <person name="Lee J."/>
            <person name="Lipzen A."/>
            <person name="Pangilinan J."/>
            <person name="LaButti K."/>
            <person name="Hainaut M."/>
            <person name="Henrissat B."/>
            <person name="Grigoriev I.V."/>
            <person name="Spatafora J.W."/>
            <person name="Aime M.C."/>
        </authorList>
    </citation>
    <scope>NUCLEOTIDE SEQUENCE [LARGE SCALE GENOMIC DNA]</scope>
    <source>
        <strain evidence="2 3">MCA 3645</strain>
    </source>
</reference>
<protein>
    <submittedName>
        <fullName evidence="2">Uncharacterized protein</fullName>
    </submittedName>
</protein>
<feature type="region of interest" description="Disordered" evidence="1">
    <location>
        <begin position="142"/>
        <end position="162"/>
    </location>
</feature>
<keyword evidence="3" id="KW-1185">Reference proteome</keyword>
<feature type="compositionally biased region" description="Low complexity" evidence="1">
    <location>
        <begin position="147"/>
        <end position="162"/>
    </location>
</feature>